<dbReference type="EMBL" id="JBFDAA010000011">
    <property type="protein sequence ID" value="KAL1123839.1"/>
    <property type="molecule type" value="Genomic_DNA"/>
</dbReference>
<reference evidence="2 3" key="1">
    <citation type="submission" date="2024-07" db="EMBL/GenBank/DDBJ databases">
        <title>Chromosome-level genome assembly of the water stick insect Ranatra chinensis (Heteroptera: Nepidae).</title>
        <authorList>
            <person name="Liu X."/>
        </authorList>
    </citation>
    <scope>NUCLEOTIDE SEQUENCE [LARGE SCALE GENOMIC DNA]</scope>
    <source>
        <strain evidence="2">Cailab_2021Rc</strain>
        <tissue evidence="2">Muscle</tissue>
    </source>
</reference>
<comment type="caution">
    <text evidence="2">The sequence shown here is derived from an EMBL/GenBank/DDBJ whole genome shotgun (WGS) entry which is preliminary data.</text>
</comment>
<dbReference type="PANTHER" id="PTHR22455:SF10">
    <property type="entry name" value="CILIA- AND FLAGELLA-ASSOCIATED PROTEIN 91"/>
    <property type="match status" value="1"/>
</dbReference>
<dbReference type="AlphaFoldDB" id="A0ABD0YXB7"/>
<dbReference type="PANTHER" id="PTHR22455">
    <property type="entry name" value="CILIA- AND FLAGELLA-ASSOCIATED PROTEIN 91"/>
    <property type="match status" value="1"/>
</dbReference>
<sequence>MASKRRNMFYQNKKQETTEIGLCKLELRPKKSGQVKCRSRPPVHNCLTRFCRVDDSLPENELDLLFDDEKIFEDVLHEGEDAGPPTPTCEELSDLDELIYQSGLLLQKVIRGRAIQTMMHQGRARHQDLIDELKSTFGLLPEETEHRHAERRQVMTGTRDFTSGKNKPTRAPRYNKTKNTGNEVGNMARSDPKRVKNEGDMKRYLRPIEPKLKMASKR</sequence>
<gene>
    <name evidence="2" type="ORF">AAG570_001610</name>
</gene>
<feature type="compositionally biased region" description="Basic and acidic residues" evidence="1">
    <location>
        <begin position="190"/>
        <end position="212"/>
    </location>
</feature>
<name>A0ABD0YXB7_9HEMI</name>
<feature type="compositionally biased region" description="Polar residues" evidence="1">
    <location>
        <begin position="155"/>
        <end position="166"/>
    </location>
</feature>
<feature type="region of interest" description="Disordered" evidence="1">
    <location>
        <begin position="145"/>
        <end position="218"/>
    </location>
</feature>
<proteinExistence type="predicted"/>
<protein>
    <submittedName>
        <fullName evidence="2">Uncharacterized protein</fullName>
    </submittedName>
</protein>
<keyword evidence="3" id="KW-1185">Reference proteome</keyword>
<organism evidence="2 3">
    <name type="scientific">Ranatra chinensis</name>
    <dbReference type="NCBI Taxonomy" id="642074"/>
    <lineage>
        <taxon>Eukaryota</taxon>
        <taxon>Metazoa</taxon>
        <taxon>Ecdysozoa</taxon>
        <taxon>Arthropoda</taxon>
        <taxon>Hexapoda</taxon>
        <taxon>Insecta</taxon>
        <taxon>Pterygota</taxon>
        <taxon>Neoptera</taxon>
        <taxon>Paraneoptera</taxon>
        <taxon>Hemiptera</taxon>
        <taxon>Heteroptera</taxon>
        <taxon>Panheteroptera</taxon>
        <taxon>Nepomorpha</taxon>
        <taxon>Nepidae</taxon>
        <taxon>Ranatrinae</taxon>
        <taxon>Ranatra</taxon>
    </lineage>
</organism>
<evidence type="ECO:0000313" key="2">
    <source>
        <dbReference type="EMBL" id="KAL1123839.1"/>
    </source>
</evidence>
<dbReference type="InterPro" id="IPR026720">
    <property type="entry name" value="CFAP91"/>
</dbReference>
<accession>A0ABD0YXB7</accession>
<feature type="compositionally biased region" description="Basic residues" evidence="1">
    <location>
        <begin position="167"/>
        <end position="176"/>
    </location>
</feature>
<dbReference type="Proteomes" id="UP001558652">
    <property type="component" value="Unassembled WGS sequence"/>
</dbReference>
<evidence type="ECO:0000256" key="1">
    <source>
        <dbReference type="SAM" id="MobiDB-lite"/>
    </source>
</evidence>
<evidence type="ECO:0000313" key="3">
    <source>
        <dbReference type="Proteomes" id="UP001558652"/>
    </source>
</evidence>